<dbReference type="EMBL" id="CP019437">
    <property type="protein sequence ID" value="AQS48642.1"/>
    <property type="molecule type" value="Genomic_DNA"/>
</dbReference>
<keyword evidence="1" id="KW-0732">Signal</keyword>
<gene>
    <name evidence="2" type="ORF">BMG03_13180</name>
</gene>
<evidence type="ECO:0000313" key="3">
    <source>
        <dbReference type="Proteomes" id="UP000185622"/>
    </source>
</evidence>
<evidence type="ECO:0000256" key="1">
    <source>
        <dbReference type="SAM" id="SignalP"/>
    </source>
</evidence>
<protein>
    <submittedName>
        <fullName evidence="2">Uncharacterized protein</fullName>
    </submittedName>
</protein>
<feature type="signal peptide" evidence="1">
    <location>
        <begin position="1"/>
        <end position="24"/>
    </location>
</feature>
<dbReference type="Proteomes" id="UP000185622">
    <property type="component" value="Chromosome"/>
</dbReference>
<keyword evidence="3" id="KW-1185">Reference proteome</keyword>
<proteinExistence type="predicted"/>
<feature type="chain" id="PRO_5046411771" evidence="1">
    <location>
        <begin position="25"/>
        <end position="177"/>
    </location>
</feature>
<sequence length="177" mass="17259">MTYSLKSIALVGLLASAAPVTAFAQDNNAAAGVSSDMGGSASIAAQGAGTDVGANVDTGASADAGTSSGMGQGETVKTYGQLISSLKANGAASTDQFSDYQVGTDGEVEIVALSDLKGEGAENGSAALKNAAGSDVDADYSQLPDGVFDGTGYTADDVETAFIDTDGNLVVVVNGNA</sequence>
<name>A0ABM6IIQ1_9RHOB</name>
<dbReference type="RefSeq" id="WP_075777005.1">
    <property type="nucleotide sequence ID" value="NZ_CP019437.1"/>
</dbReference>
<reference evidence="2 3" key="1">
    <citation type="submission" date="2017-01" db="EMBL/GenBank/DDBJ databases">
        <title>The complete genome sequence of a sulfur-oxidizing marine bacterium Thioclava sp. 25B10_4T.</title>
        <authorList>
            <person name="Liu Y."/>
            <person name="Lai Q."/>
            <person name="Shao Z."/>
        </authorList>
    </citation>
    <scope>NUCLEOTIDE SEQUENCE [LARGE SCALE GENOMIC DNA]</scope>
    <source>
        <strain evidence="2 3">25B10_4</strain>
    </source>
</reference>
<organism evidence="2 3">
    <name type="scientific">Thioclava nitratireducens</name>
    <dbReference type="NCBI Taxonomy" id="1915078"/>
    <lineage>
        <taxon>Bacteria</taxon>
        <taxon>Pseudomonadati</taxon>
        <taxon>Pseudomonadota</taxon>
        <taxon>Alphaproteobacteria</taxon>
        <taxon>Rhodobacterales</taxon>
        <taxon>Paracoccaceae</taxon>
        <taxon>Thioclava</taxon>
    </lineage>
</organism>
<accession>A0ABM6IIQ1</accession>
<evidence type="ECO:0000313" key="2">
    <source>
        <dbReference type="EMBL" id="AQS48642.1"/>
    </source>
</evidence>